<dbReference type="Proteomes" id="UP001353858">
    <property type="component" value="Unassembled WGS sequence"/>
</dbReference>
<evidence type="ECO:0000256" key="3">
    <source>
        <dbReference type="ARBA" id="ARBA00022801"/>
    </source>
</evidence>
<gene>
    <name evidence="8" type="ORF">RN001_005235</name>
</gene>
<comment type="catalytic activity">
    <reaction evidence="6">
        <text>acetylcholine + H2O = choline + acetate + H(+)</text>
        <dbReference type="Rhea" id="RHEA:17561"/>
        <dbReference type="ChEBI" id="CHEBI:15354"/>
        <dbReference type="ChEBI" id="CHEBI:15355"/>
        <dbReference type="ChEBI" id="CHEBI:15377"/>
        <dbReference type="ChEBI" id="CHEBI:15378"/>
        <dbReference type="ChEBI" id="CHEBI:30089"/>
        <dbReference type="EC" id="3.1.1.7"/>
    </reaction>
</comment>
<dbReference type="PRINTS" id="PR00878">
    <property type="entry name" value="CHOLNESTRASE"/>
</dbReference>
<feature type="domain" description="Carboxylesterase type B" evidence="7">
    <location>
        <begin position="120"/>
        <end position="288"/>
    </location>
</feature>
<dbReference type="GO" id="GO:0005615">
    <property type="term" value="C:extracellular space"/>
    <property type="evidence" value="ECO:0007669"/>
    <property type="project" value="TreeGrafter"/>
</dbReference>
<keyword evidence="4" id="KW-1015">Disulfide bond</keyword>
<evidence type="ECO:0000313" key="9">
    <source>
        <dbReference type="Proteomes" id="UP001353858"/>
    </source>
</evidence>
<evidence type="ECO:0000256" key="5">
    <source>
        <dbReference type="ARBA" id="ARBA00023180"/>
    </source>
</evidence>
<keyword evidence="5" id="KW-0325">Glycoprotein</keyword>
<name>A0AAN7PJJ6_9COLE</name>
<dbReference type="InterPro" id="IPR000997">
    <property type="entry name" value="Cholinesterase"/>
</dbReference>
<dbReference type="Pfam" id="PF00135">
    <property type="entry name" value="COesterase"/>
    <property type="match status" value="1"/>
</dbReference>
<proteinExistence type="inferred from homology"/>
<sequence>MILFVLQSYFLSGKQYERGLAVWGQVAVTGTPPTSAGLHKKRKIIGNGSQTVKNIGAKLLKTFKNYAKRREEGAAHQNNKIILEDYSLKWLNSSTYFILYDFIDFFEKDGPSYLQRDKYHDIVNTIFKNMSRLERDAIVFQYTDWEHVNDGYLNQKMIADVVGDYFFICPTNYFAELMAERGMKVYYYYFTHRTSTSLWGEWMGVMHGDEIEYVFGHPLNLSLQFNSRERELSLKMMRAFARFSSTGKPVTDDVNWPIYTKEHPQYFIFNADKTGIGRGPRATACAFWNNFLPRLRDNTGNGELPCEASVVGAVSSISTRLMLSAYSFLVYIFILALTV</sequence>
<dbReference type="InterPro" id="IPR029058">
    <property type="entry name" value="AB_hydrolase_fold"/>
</dbReference>
<evidence type="ECO:0000256" key="2">
    <source>
        <dbReference type="ARBA" id="ARBA00022487"/>
    </source>
</evidence>
<dbReference type="AlphaFoldDB" id="A0AAN7PJJ6"/>
<dbReference type="PANTHER" id="PTHR43918:SF13">
    <property type="entry name" value="ACETYLCHOLINESTERASE"/>
    <property type="match status" value="1"/>
</dbReference>
<dbReference type="EMBL" id="JARPUR010000002">
    <property type="protein sequence ID" value="KAK4881916.1"/>
    <property type="molecule type" value="Genomic_DNA"/>
</dbReference>
<keyword evidence="2" id="KW-0719">Serine esterase</keyword>
<evidence type="ECO:0000256" key="1">
    <source>
        <dbReference type="ARBA" id="ARBA00005964"/>
    </source>
</evidence>
<keyword evidence="3" id="KW-0378">Hydrolase</keyword>
<reference evidence="9" key="1">
    <citation type="submission" date="2023-01" db="EMBL/GenBank/DDBJ databases">
        <title>Key to firefly adult light organ development and bioluminescence: homeobox transcription factors regulate luciferase expression and transportation to peroxisome.</title>
        <authorList>
            <person name="Fu X."/>
        </authorList>
    </citation>
    <scope>NUCLEOTIDE SEQUENCE [LARGE SCALE GENOMIC DNA]</scope>
</reference>
<dbReference type="Gene3D" id="3.40.50.1820">
    <property type="entry name" value="alpha/beta hydrolase"/>
    <property type="match status" value="1"/>
</dbReference>
<comment type="caution">
    <text evidence="8">The sequence shown here is derived from an EMBL/GenBank/DDBJ whole genome shotgun (WGS) entry which is preliminary data.</text>
</comment>
<dbReference type="GO" id="GO:0019695">
    <property type="term" value="P:choline metabolic process"/>
    <property type="evidence" value="ECO:0007669"/>
    <property type="project" value="TreeGrafter"/>
</dbReference>
<dbReference type="SUPFAM" id="SSF53474">
    <property type="entry name" value="alpha/beta-Hydrolases"/>
    <property type="match status" value="1"/>
</dbReference>
<evidence type="ECO:0000259" key="7">
    <source>
        <dbReference type="Pfam" id="PF00135"/>
    </source>
</evidence>
<dbReference type="GO" id="GO:0003990">
    <property type="term" value="F:acetylcholinesterase activity"/>
    <property type="evidence" value="ECO:0007669"/>
    <property type="project" value="UniProtKB-EC"/>
</dbReference>
<protein>
    <recommendedName>
        <fullName evidence="7">Carboxylesterase type B domain-containing protein</fullName>
    </recommendedName>
</protein>
<evidence type="ECO:0000256" key="6">
    <source>
        <dbReference type="ARBA" id="ARBA00048484"/>
    </source>
</evidence>
<organism evidence="8 9">
    <name type="scientific">Aquatica leii</name>
    <dbReference type="NCBI Taxonomy" id="1421715"/>
    <lineage>
        <taxon>Eukaryota</taxon>
        <taxon>Metazoa</taxon>
        <taxon>Ecdysozoa</taxon>
        <taxon>Arthropoda</taxon>
        <taxon>Hexapoda</taxon>
        <taxon>Insecta</taxon>
        <taxon>Pterygota</taxon>
        <taxon>Neoptera</taxon>
        <taxon>Endopterygota</taxon>
        <taxon>Coleoptera</taxon>
        <taxon>Polyphaga</taxon>
        <taxon>Elateriformia</taxon>
        <taxon>Elateroidea</taxon>
        <taxon>Lampyridae</taxon>
        <taxon>Luciolinae</taxon>
        <taxon>Aquatica</taxon>
    </lineage>
</organism>
<dbReference type="PANTHER" id="PTHR43918">
    <property type="entry name" value="ACETYLCHOLINESTERASE"/>
    <property type="match status" value="1"/>
</dbReference>
<evidence type="ECO:0000313" key="8">
    <source>
        <dbReference type="EMBL" id="KAK4881916.1"/>
    </source>
</evidence>
<comment type="similarity">
    <text evidence="1">Belongs to the type-B carboxylesterase/lipase family.</text>
</comment>
<evidence type="ECO:0000256" key="4">
    <source>
        <dbReference type="ARBA" id="ARBA00023157"/>
    </source>
</evidence>
<dbReference type="InterPro" id="IPR002018">
    <property type="entry name" value="CarbesteraseB"/>
</dbReference>
<keyword evidence="9" id="KW-1185">Reference proteome</keyword>
<accession>A0AAN7PJJ6</accession>
<dbReference type="InterPro" id="IPR050654">
    <property type="entry name" value="AChE-related_enzymes"/>
</dbReference>
<dbReference type="GO" id="GO:0005886">
    <property type="term" value="C:plasma membrane"/>
    <property type="evidence" value="ECO:0007669"/>
    <property type="project" value="TreeGrafter"/>
</dbReference>
<dbReference type="GO" id="GO:0006581">
    <property type="term" value="P:acetylcholine catabolic process"/>
    <property type="evidence" value="ECO:0007669"/>
    <property type="project" value="TreeGrafter"/>
</dbReference>